<dbReference type="EMBL" id="RHFK02000018">
    <property type="protein sequence ID" value="TWW60768.1"/>
    <property type="molecule type" value="Genomic_DNA"/>
</dbReference>
<evidence type="ECO:0000313" key="1">
    <source>
        <dbReference type="EMBL" id="TWW60768.1"/>
    </source>
</evidence>
<keyword evidence="2" id="KW-1185">Reference proteome</keyword>
<protein>
    <submittedName>
        <fullName evidence="1">Uncharacterized protein</fullName>
    </submittedName>
</protein>
<reference evidence="1 2" key="1">
    <citation type="submission" date="2019-04" db="EMBL/GenBank/DDBJ databases">
        <title>Chromosome genome assembly for Takifugu flavidus.</title>
        <authorList>
            <person name="Xiao S."/>
        </authorList>
    </citation>
    <scope>NUCLEOTIDE SEQUENCE [LARGE SCALE GENOMIC DNA]</scope>
    <source>
        <strain evidence="1">HTHZ2018</strain>
        <tissue evidence="1">Muscle</tissue>
    </source>
</reference>
<dbReference type="Proteomes" id="UP000324091">
    <property type="component" value="Chromosome 5"/>
</dbReference>
<sequence length="195" mass="22012">MSKAGMYGSYKGGRGHVAEWSSTHSLSGRGYSWCYLQLLQPPGTSWVLSSDSQSALLQGLLDFSGLLIWERFRLYSVMVSKGWGHEVRGSGWAPGNSRAQADWMPLFLHWLPGVKMPSFEQCWNVKEVFRLRCQNLKPPEHSDEGLLDKEPNIPLCASEIWLQEMRKMSEDLTATICPVPSPPPGSKYCIEEETF</sequence>
<accession>A0A5C6N1Z6</accession>
<organism evidence="1 2">
    <name type="scientific">Takifugu flavidus</name>
    <name type="common">sansaifugu</name>
    <dbReference type="NCBI Taxonomy" id="433684"/>
    <lineage>
        <taxon>Eukaryota</taxon>
        <taxon>Metazoa</taxon>
        <taxon>Chordata</taxon>
        <taxon>Craniata</taxon>
        <taxon>Vertebrata</taxon>
        <taxon>Euteleostomi</taxon>
        <taxon>Actinopterygii</taxon>
        <taxon>Neopterygii</taxon>
        <taxon>Teleostei</taxon>
        <taxon>Neoteleostei</taxon>
        <taxon>Acanthomorphata</taxon>
        <taxon>Eupercaria</taxon>
        <taxon>Tetraodontiformes</taxon>
        <taxon>Tetradontoidea</taxon>
        <taxon>Tetraodontidae</taxon>
        <taxon>Takifugu</taxon>
    </lineage>
</organism>
<evidence type="ECO:0000313" key="2">
    <source>
        <dbReference type="Proteomes" id="UP000324091"/>
    </source>
</evidence>
<gene>
    <name evidence="1" type="ORF">D4764_05G0008580</name>
</gene>
<proteinExistence type="predicted"/>
<name>A0A5C6N1Z6_9TELE</name>
<dbReference type="AlphaFoldDB" id="A0A5C6N1Z6"/>
<comment type="caution">
    <text evidence="1">The sequence shown here is derived from an EMBL/GenBank/DDBJ whole genome shotgun (WGS) entry which is preliminary data.</text>
</comment>